<evidence type="ECO:0000259" key="8">
    <source>
        <dbReference type="Pfam" id="PF17676"/>
    </source>
</evidence>
<sequence>MSTDAGRAGPDPDPDAAGPDGGRRRLLGGGLAGSGLALAGRLAGGLAAGGLGVATAAAQAAGPGGTGEPERRPAAPERPLLKPPRLEPGQTIGLVAPSSAVYEAGPRELAIESLQGLGYRVVEGRHLRERRGPFAGTDAQRAADLMAMVDDPQVHGILALTGGSGANRILPLLDYARIARRPKFLGGFSDTTALINAVHARTGLVTFHAPVAISEWNAFSVRHFQGVVAEGQAMTLRNPQERGEFPAAREDRIRTLRGGRARGRLVGGNLAVLSSLAGSPYLPAFDGAILFLEDINEYIYRIDRMLSTLKLAGALDRLAGVVLGQFTNCTPGEGYGSLTLDEVFEDYFGPLGVPVYRGALIGHIRRKFTVPIGLPAEIDADAGSLQLLEAAVR</sequence>
<dbReference type="STRING" id="1547922.ISF6_4955"/>
<dbReference type="InterPro" id="IPR027461">
    <property type="entry name" value="Carboxypeptidase_A_C_sf"/>
</dbReference>
<dbReference type="Proteomes" id="UP000037660">
    <property type="component" value="Unassembled WGS sequence"/>
</dbReference>
<dbReference type="SUPFAM" id="SSF52317">
    <property type="entry name" value="Class I glutamine amidotransferase-like"/>
    <property type="match status" value="1"/>
</dbReference>
<dbReference type="PANTHER" id="PTHR30237:SF2">
    <property type="entry name" value="MUREIN TETRAPEPTIDE CARBOXYPEPTIDASE"/>
    <property type="match status" value="1"/>
</dbReference>
<evidence type="ECO:0000259" key="7">
    <source>
        <dbReference type="Pfam" id="PF02016"/>
    </source>
</evidence>
<dbReference type="InterPro" id="IPR040921">
    <property type="entry name" value="Peptidase_S66C"/>
</dbReference>
<reference evidence="9 10" key="2">
    <citation type="journal article" date="2016" name="Science">
        <title>A bacterium that degrades and assimilates poly(ethylene terephthalate).</title>
        <authorList>
            <person name="Yoshida S."/>
            <person name="Hiraga K."/>
            <person name="Takehana T."/>
            <person name="Taniguchi I."/>
            <person name="Yamaji H."/>
            <person name="Maeda Y."/>
            <person name="Toyohara K."/>
            <person name="Miyamoto K."/>
            <person name="Kimura Y."/>
            <person name="Oda K."/>
        </authorList>
    </citation>
    <scope>NUCLEOTIDE SEQUENCE [LARGE SCALE GENOMIC DNA]</scope>
    <source>
        <strain evidence="10">NBRC 110686 / TISTR 2288 / 201-F6</strain>
    </source>
</reference>
<keyword evidence="10" id="KW-1185">Reference proteome</keyword>
<dbReference type="GO" id="GO:0106415">
    <property type="term" value="F:muramoyltetrapeptide carboxypeptidase activity"/>
    <property type="evidence" value="ECO:0007669"/>
    <property type="project" value="UniProtKB-EC"/>
</dbReference>
<evidence type="ECO:0000256" key="1">
    <source>
        <dbReference type="ARBA" id="ARBA00010233"/>
    </source>
</evidence>
<gene>
    <name evidence="9" type="ORF">ISF6_4955</name>
</gene>
<feature type="region of interest" description="Disordered" evidence="6">
    <location>
        <begin position="1"/>
        <end position="30"/>
    </location>
</feature>
<comment type="caution">
    <text evidence="9">The sequence shown here is derived from an EMBL/GenBank/DDBJ whole genome shotgun (WGS) entry which is preliminary data.</text>
</comment>
<dbReference type="RefSeq" id="WP_197284768.1">
    <property type="nucleotide sequence ID" value="NZ_BBYR01000077.1"/>
</dbReference>
<dbReference type="CDD" id="cd07025">
    <property type="entry name" value="Peptidase_S66"/>
    <property type="match status" value="1"/>
</dbReference>
<protein>
    <submittedName>
        <fullName evidence="9">Muramoyltetrapeptide carboxypeptidase</fullName>
        <ecNumber evidence="9">3.4.17.13</ecNumber>
    </submittedName>
</protein>
<dbReference type="InterPro" id="IPR003507">
    <property type="entry name" value="S66_fam"/>
</dbReference>
<reference evidence="10" key="1">
    <citation type="submission" date="2015-07" db="EMBL/GenBank/DDBJ databases">
        <title>Discovery of a poly(ethylene terephthalate assimilation.</title>
        <authorList>
            <person name="Yoshida S."/>
            <person name="Hiraga K."/>
            <person name="Takehana T."/>
            <person name="Taniguchi I."/>
            <person name="Yamaji H."/>
            <person name="Maeda Y."/>
            <person name="Toyohara K."/>
            <person name="Miyamoto K."/>
            <person name="Kimura Y."/>
            <person name="Oda K."/>
        </authorList>
    </citation>
    <scope>NUCLEOTIDE SEQUENCE [LARGE SCALE GENOMIC DNA]</scope>
    <source>
        <strain evidence="10">NBRC 110686 / TISTR 2288 / 201-F6</strain>
    </source>
</reference>
<proteinExistence type="inferred from homology"/>
<feature type="domain" description="LD-carboxypeptidase C-terminal" evidence="8">
    <location>
        <begin position="262"/>
        <end position="378"/>
    </location>
</feature>
<accession>A0A0K8P799</accession>
<dbReference type="SUPFAM" id="SSF141986">
    <property type="entry name" value="LD-carboxypeptidase A C-terminal domain-like"/>
    <property type="match status" value="1"/>
</dbReference>
<dbReference type="InterPro" id="IPR029062">
    <property type="entry name" value="Class_I_gatase-like"/>
</dbReference>
<dbReference type="PANTHER" id="PTHR30237">
    <property type="entry name" value="MURAMOYLTETRAPEPTIDE CARBOXYPEPTIDASE"/>
    <property type="match status" value="1"/>
</dbReference>
<evidence type="ECO:0000256" key="4">
    <source>
        <dbReference type="ARBA" id="ARBA00022801"/>
    </source>
</evidence>
<feature type="domain" description="LD-carboxypeptidase N-terminal" evidence="7">
    <location>
        <begin position="92"/>
        <end position="209"/>
    </location>
</feature>
<dbReference type="GO" id="GO:0006508">
    <property type="term" value="P:proteolysis"/>
    <property type="evidence" value="ECO:0007669"/>
    <property type="project" value="UniProtKB-KW"/>
</dbReference>
<feature type="region of interest" description="Disordered" evidence="6">
    <location>
        <begin position="56"/>
        <end position="90"/>
    </location>
</feature>
<name>A0A0K8P799_PISS1</name>
<keyword evidence="4 9" id="KW-0378">Hydrolase</keyword>
<dbReference type="EC" id="3.4.17.13" evidence="9"/>
<evidence type="ECO:0000313" key="10">
    <source>
        <dbReference type="Proteomes" id="UP000037660"/>
    </source>
</evidence>
<keyword evidence="3" id="KW-0645">Protease</keyword>
<keyword evidence="5" id="KW-0720">Serine protease</keyword>
<dbReference type="InterPro" id="IPR040449">
    <property type="entry name" value="Peptidase_S66_N"/>
</dbReference>
<dbReference type="Pfam" id="PF02016">
    <property type="entry name" value="Peptidase_S66"/>
    <property type="match status" value="1"/>
</dbReference>
<keyword evidence="2 9" id="KW-0121">Carboxypeptidase</keyword>
<dbReference type="Gene3D" id="3.40.50.10740">
    <property type="entry name" value="Class I glutamine amidotransferase-like"/>
    <property type="match status" value="1"/>
</dbReference>
<dbReference type="EMBL" id="BBYR01000077">
    <property type="protein sequence ID" value="GAP38497.1"/>
    <property type="molecule type" value="Genomic_DNA"/>
</dbReference>
<comment type="similarity">
    <text evidence="1">Belongs to the peptidase S66 family.</text>
</comment>
<dbReference type="Pfam" id="PF17676">
    <property type="entry name" value="Peptidase_S66C"/>
    <property type="match status" value="1"/>
</dbReference>
<evidence type="ECO:0000256" key="5">
    <source>
        <dbReference type="ARBA" id="ARBA00022825"/>
    </source>
</evidence>
<evidence type="ECO:0000256" key="3">
    <source>
        <dbReference type="ARBA" id="ARBA00022670"/>
    </source>
</evidence>
<evidence type="ECO:0000256" key="6">
    <source>
        <dbReference type="SAM" id="MobiDB-lite"/>
    </source>
</evidence>
<organism evidence="9 10">
    <name type="scientific">Piscinibacter sakaiensis</name>
    <name type="common">Ideonella sakaiensis</name>
    <dbReference type="NCBI Taxonomy" id="1547922"/>
    <lineage>
        <taxon>Bacteria</taxon>
        <taxon>Pseudomonadati</taxon>
        <taxon>Pseudomonadota</taxon>
        <taxon>Betaproteobacteria</taxon>
        <taxon>Burkholderiales</taxon>
        <taxon>Sphaerotilaceae</taxon>
        <taxon>Piscinibacter</taxon>
    </lineage>
</organism>
<dbReference type="InterPro" id="IPR027478">
    <property type="entry name" value="LdcA_N"/>
</dbReference>
<dbReference type="PROSITE" id="PS51318">
    <property type="entry name" value="TAT"/>
    <property type="match status" value="1"/>
</dbReference>
<dbReference type="InterPro" id="IPR006311">
    <property type="entry name" value="TAT_signal"/>
</dbReference>
<evidence type="ECO:0000313" key="9">
    <source>
        <dbReference type="EMBL" id="GAP38497.1"/>
    </source>
</evidence>
<evidence type="ECO:0000256" key="2">
    <source>
        <dbReference type="ARBA" id="ARBA00022645"/>
    </source>
</evidence>
<dbReference type="GO" id="GO:0008236">
    <property type="term" value="F:serine-type peptidase activity"/>
    <property type="evidence" value="ECO:0007669"/>
    <property type="project" value="UniProtKB-KW"/>
</dbReference>
<dbReference type="Gene3D" id="3.50.30.60">
    <property type="entry name" value="LD-carboxypeptidase A C-terminal domain-like"/>
    <property type="match status" value="1"/>
</dbReference>
<dbReference type="AlphaFoldDB" id="A0A0K8P799"/>